<dbReference type="EMBL" id="JAJISD010000007">
    <property type="protein sequence ID" value="MCC8430698.1"/>
    <property type="molecule type" value="Genomic_DNA"/>
</dbReference>
<dbReference type="PANTHER" id="PTHR36925:SF1">
    <property type="entry name" value="COBALT-PRECORRIN-6A REDUCTASE"/>
    <property type="match status" value="1"/>
</dbReference>
<evidence type="ECO:0000313" key="5">
    <source>
        <dbReference type="Proteomes" id="UP001198862"/>
    </source>
</evidence>
<keyword evidence="3 4" id="KW-0560">Oxidoreductase</keyword>
<comment type="caution">
    <text evidence="4">The sequence shown here is derived from an EMBL/GenBank/DDBJ whole genome shotgun (WGS) entry which is preliminary data.</text>
</comment>
<evidence type="ECO:0000313" key="4">
    <source>
        <dbReference type="EMBL" id="MCC8430698.1"/>
    </source>
</evidence>
<reference evidence="4 5" key="1">
    <citation type="submission" date="2021-11" db="EMBL/GenBank/DDBJ databases">
        <authorList>
            <person name="Lee D.-H."/>
            <person name="Kim S.-B."/>
        </authorList>
    </citation>
    <scope>NUCLEOTIDE SEQUENCE [LARGE SCALE GENOMIC DNA]</scope>
    <source>
        <strain evidence="4 5">KCTC 52223</strain>
    </source>
</reference>
<dbReference type="GO" id="GO:0016491">
    <property type="term" value="F:oxidoreductase activity"/>
    <property type="evidence" value="ECO:0007669"/>
    <property type="project" value="UniProtKB-KW"/>
</dbReference>
<accession>A0ABS8KYK8</accession>
<dbReference type="InterPro" id="IPR003723">
    <property type="entry name" value="Precorrin-6x_reduct"/>
</dbReference>
<evidence type="ECO:0000256" key="1">
    <source>
        <dbReference type="ARBA" id="ARBA00004953"/>
    </source>
</evidence>
<dbReference type="PANTHER" id="PTHR36925">
    <property type="entry name" value="COBALT-PRECORRIN-6A REDUCTASE"/>
    <property type="match status" value="1"/>
</dbReference>
<dbReference type="NCBIfam" id="NF005968">
    <property type="entry name" value="PRK08057.1-2"/>
    <property type="match status" value="1"/>
</dbReference>
<dbReference type="Proteomes" id="UP001198862">
    <property type="component" value="Unassembled WGS sequence"/>
</dbReference>
<proteinExistence type="predicted"/>
<name>A0ABS8KYK8_9HYPH</name>
<dbReference type="NCBIfam" id="TIGR00715">
    <property type="entry name" value="precor6x_red"/>
    <property type="match status" value="1"/>
</dbReference>
<sequence length="251" mass="26690">MRILILGGTTEASALARLLANDARFEATLSLAGRTERPAPQPLPTRIGGFGGIDGLVRHLRDEKIAAVVDATHPYADQMSKHAVAACDEAAVPLASLVRAPWTRQTGDEWHDAIDMAAAVEALGPEPRRVLLAIGRQELPLFAGAPQHRYLARVIDAPAGVALPPQLTLLQARGPFDLAAETDLLRDHRIDLVVSKNAGGDATYAKIAAARALGVPVVMIARPDKPAGHVTATPEEAVAWLDHVRRSLRGV</sequence>
<comment type="pathway">
    <text evidence="1">Cofactor biosynthesis; adenosylcobalamin biosynthesis.</text>
</comment>
<dbReference type="EC" id="1.3.1.106" evidence="4"/>
<dbReference type="PROSITE" id="PS51014">
    <property type="entry name" value="COBK_CBIJ"/>
    <property type="match status" value="1"/>
</dbReference>
<protein>
    <submittedName>
        <fullName evidence="4">Cobalt-precorrin-6A reductase</fullName>
        <ecNumber evidence="4">1.3.1.106</ecNumber>
    </submittedName>
</protein>
<keyword evidence="2" id="KW-0169">Cobalamin biosynthesis</keyword>
<evidence type="ECO:0000256" key="3">
    <source>
        <dbReference type="ARBA" id="ARBA00023002"/>
    </source>
</evidence>
<dbReference type="RefSeq" id="WP_230551851.1">
    <property type="nucleotide sequence ID" value="NZ_JAJISD010000007.1"/>
</dbReference>
<dbReference type="Pfam" id="PF02571">
    <property type="entry name" value="CbiJ"/>
    <property type="match status" value="1"/>
</dbReference>
<evidence type="ECO:0000256" key="2">
    <source>
        <dbReference type="ARBA" id="ARBA00022573"/>
    </source>
</evidence>
<organism evidence="4 5">
    <name type="scientific">Reyranella aquatilis</name>
    <dbReference type="NCBI Taxonomy" id="2035356"/>
    <lineage>
        <taxon>Bacteria</taxon>
        <taxon>Pseudomonadati</taxon>
        <taxon>Pseudomonadota</taxon>
        <taxon>Alphaproteobacteria</taxon>
        <taxon>Hyphomicrobiales</taxon>
        <taxon>Reyranellaceae</taxon>
        <taxon>Reyranella</taxon>
    </lineage>
</organism>
<gene>
    <name evidence="4" type="ORF">LJ725_17140</name>
</gene>
<keyword evidence="5" id="KW-1185">Reference proteome</keyword>